<comment type="miscellaneous">
    <text evidence="2">Reaction mechanism of ThiL seems to utilize a direct, inline transfer of the gamma-phosphate of ATP to TMP rather than a phosphorylated enzyme intermediate.</text>
</comment>
<feature type="binding site" evidence="2">
    <location>
        <position position="44"/>
    </location>
    <ligand>
        <name>Mg(2+)</name>
        <dbReference type="ChEBI" id="CHEBI:18420"/>
        <label>1</label>
    </ligand>
</feature>
<keyword evidence="2" id="KW-0460">Magnesium</keyword>
<comment type="catalytic activity">
    <reaction evidence="2">
        <text>thiamine phosphate + ATP = thiamine diphosphate + ADP</text>
        <dbReference type="Rhea" id="RHEA:15913"/>
        <dbReference type="ChEBI" id="CHEBI:30616"/>
        <dbReference type="ChEBI" id="CHEBI:37575"/>
        <dbReference type="ChEBI" id="CHEBI:58937"/>
        <dbReference type="ChEBI" id="CHEBI:456216"/>
        <dbReference type="EC" id="2.7.4.16"/>
    </reaction>
</comment>
<dbReference type="Pfam" id="PF02769">
    <property type="entry name" value="AIRS_C"/>
    <property type="match status" value="1"/>
</dbReference>
<feature type="binding site" evidence="2">
    <location>
        <position position="72"/>
    </location>
    <ligand>
        <name>Mg(2+)</name>
        <dbReference type="ChEBI" id="CHEBI:18420"/>
        <label>2</label>
    </ligand>
</feature>
<comment type="function">
    <text evidence="2">Catalyzes the ATP-dependent phosphorylation of thiamine-monophosphate (TMP) to form thiamine-pyrophosphate (TPP), the active form of vitamin B1.</text>
</comment>
<evidence type="ECO:0000259" key="3">
    <source>
        <dbReference type="Pfam" id="PF00586"/>
    </source>
</evidence>
<feature type="binding site" evidence="2">
    <location>
        <position position="51"/>
    </location>
    <ligand>
        <name>substrate</name>
    </ligand>
</feature>
<dbReference type="InterPro" id="IPR036921">
    <property type="entry name" value="PurM-like_N_sf"/>
</dbReference>
<feature type="binding site" evidence="2">
    <location>
        <position position="314"/>
    </location>
    <ligand>
        <name>substrate</name>
    </ligand>
</feature>
<feature type="binding site" evidence="2">
    <location>
        <position position="72"/>
    </location>
    <ligand>
        <name>Mg(2+)</name>
        <dbReference type="ChEBI" id="CHEBI:18420"/>
        <label>3</label>
    </ligand>
</feature>
<feature type="binding site" evidence="2">
    <location>
        <position position="144"/>
    </location>
    <ligand>
        <name>ATP</name>
        <dbReference type="ChEBI" id="CHEBI:30616"/>
    </ligand>
</feature>
<protein>
    <recommendedName>
        <fullName evidence="2">Thiamine-monophosphate kinase</fullName>
        <shortName evidence="2">TMP kinase</shortName>
        <shortName evidence="2">Thiamine-phosphate kinase</shortName>
        <ecNumber evidence="2">2.7.4.16</ecNumber>
    </recommendedName>
</protein>
<organism evidence="5 6">
    <name type="scientific">Marinobacterium stanieri</name>
    <dbReference type="NCBI Taxonomy" id="49186"/>
    <lineage>
        <taxon>Bacteria</taxon>
        <taxon>Pseudomonadati</taxon>
        <taxon>Pseudomonadota</taxon>
        <taxon>Gammaproteobacteria</taxon>
        <taxon>Oceanospirillales</taxon>
        <taxon>Oceanospirillaceae</taxon>
        <taxon>Marinobacterium</taxon>
    </lineage>
</organism>
<feature type="domain" description="PurM-like N-terminal" evidence="3">
    <location>
        <begin position="25"/>
        <end position="136"/>
    </location>
</feature>
<dbReference type="Gene3D" id="3.30.1330.10">
    <property type="entry name" value="PurM-like, N-terminal domain"/>
    <property type="match status" value="1"/>
</dbReference>
<dbReference type="SUPFAM" id="SSF56042">
    <property type="entry name" value="PurM C-terminal domain-like"/>
    <property type="match status" value="1"/>
</dbReference>
<feature type="binding site" evidence="2">
    <location>
        <position position="119"/>
    </location>
    <ligand>
        <name>Mg(2+)</name>
        <dbReference type="ChEBI" id="CHEBI:18420"/>
        <label>1</label>
    </ligand>
</feature>
<dbReference type="InterPro" id="IPR006283">
    <property type="entry name" value="ThiL-like"/>
</dbReference>
<feature type="binding site" evidence="2">
    <location>
        <position position="42"/>
    </location>
    <ligand>
        <name>Mg(2+)</name>
        <dbReference type="ChEBI" id="CHEBI:18420"/>
        <label>4</label>
    </ligand>
</feature>
<evidence type="ECO:0000259" key="4">
    <source>
        <dbReference type="Pfam" id="PF02769"/>
    </source>
</evidence>
<keyword evidence="2" id="KW-0547">Nucleotide-binding</keyword>
<keyword evidence="1 2" id="KW-0784">Thiamine biosynthesis</keyword>
<dbReference type="GO" id="GO:0009030">
    <property type="term" value="F:thiamine-phosphate kinase activity"/>
    <property type="evidence" value="ECO:0007669"/>
    <property type="project" value="UniProtKB-UniRule"/>
</dbReference>
<dbReference type="NCBIfam" id="TIGR01379">
    <property type="entry name" value="thiL"/>
    <property type="match status" value="1"/>
</dbReference>
<name>A0A1N6W8E4_9GAMM</name>
<keyword evidence="2" id="KW-0808">Transferase</keyword>
<comment type="pathway">
    <text evidence="2">Cofactor biosynthesis; thiamine diphosphate biosynthesis; thiamine diphosphate from thiamine phosphate: step 1/1.</text>
</comment>
<keyword evidence="6" id="KW-1185">Reference proteome</keyword>
<gene>
    <name evidence="2" type="primary">thiL</name>
    <name evidence="5" type="ORF">SAMN05421647_11033</name>
</gene>
<feature type="binding site" evidence="2">
    <location>
        <position position="44"/>
    </location>
    <ligand>
        <name>Mg(2+)</name>
        <dbReference type="ChEBI" id="CHEBI:18420"/>
        <label>2</label>
    </ligand>
</feature>
<dbReference type="GO" id="GO:0009229">
    <property type="term" value="P:thiamine diphosphate biosynthetic process"/>
    <property type="evidence" value="ECO:0007669"/>
    <property type="project" value="UniProtKB-UniRule"/>
</dbReference>
<feature type="domain" description="PurM-like C-terminal" evidence="4">
    <location>
        <begin position="148"/>
        <end position="299"/>
    </location>
</feature>
<dbReference type="InterPro" id="IPR016188">
    <property type="entry name" value="PurM-like_N"/>
</dbReference>
<comment type="similarity">
    <text evidence="2">Belongs to the thiamine-monophosphate kinase family.</text>
</comment>
<dbReference type="PIRSF" id="PIRSF005303">
    <property type="entry name" value="Thiam_monoph_kin"/>
    <property type="match status" value="1"/>
</dbReference>
<dbReference type="Proteomes" id="UP000186895">
    <property type="component" value="Unassembled WGS sequence"/>
</dbReference>
<dbReference type="Gene3D" id="3.90.650.10">
    <property type="entry name" value="PurM-like C-terminal domain"/>
    <property type="match status" value="1"/>
</dbReference>
<evidence type="ECO:0000256" key="1">
    <source>
        <dbReference type="ARBA" id="ARBA00022977"/>
    </source>
</evidence>
<dbReference type="eggNOG" id="COG0611">
    <property type="taxonomic scope" value="Bacteria"/>
</dbReference>
<feature type="binding site" evidence="2">
    <location>
        <position position="210"/>
    </location>
    <ligand>
        <name>ATP</name>
        <dbReference type="ChEBI" id="CHEBI:30616"/>
    </ligand>
</feature>
<feature type="binding site" evidence="2">
    <location>
        <position position="72"/>
    </location>
    <ligand>
        <name>Mg(2+)</name>
        <dbReference type="ChEBI" id="CHEBI:18420"/>
        <label>4</label>
    </ligand>
</feature>
<proteinExistence type="inferred from homology"/>
<comment type="caution">
    <text evidence="2">Lacks conserved residue(s) required for the propagation of feature annotation.</text>
</comment>
<feature type="binding site" evidence="2">
    <location>
        <position position="27"/>
    </location>
    <ligand>
        <name>Mg(2+)</name>
        <dbReference type="ChEBI" id="CHEBI:18420"/>
        <label>3</label>
    </ligand>
</feature>
<dbReference type="HAMAP" id="MF_02128">
    <property type="entry name" value="TMP_kinase"/>
    <property type="match status" value="1"/>
</dbReference>
<dbReference type="PANTHER" id="PTHR30270:SF0">
    <property type="entry name" value="THIAMINE-MONOPHOSPHATE KINASE"/>
    <property type="match status" value="1"/>
</dbReference>
<dbReference type="GO" id="GO:0000287">
    <property type="term" value="F:magnesium ion binding"/>
    <property type="evidence" value="ECO:0007669"/>
    <property type="project" value="UniProtKB-UniRule"/>
</dbReference>
<sequence>MGEFELIRQYFHRAASGPGVREGIGDDCAVLQVPPGQELVVSIDTLVEGTHFLPQTPPHRLAERLLGAAVSDLAAAAATPAWLTLALTLPQADPDWLEPFAARLAERCHQLGIALVGGDTTRGPNLVLSAQVHGWVDCGQTLLRRGAQPGDRILVSGTLGDSRAGLETLLYPDTPSDTTDWLQQRFYCPEPRVALARALRPHLHAGLDISDGLLADLGHVLQASHVGAEVELGCLPLSDALCQRFPEQAQNWALSGGEDFELCLVAPEQSVERCLQVAAEQGVRLTSVGRITAAQGLRVLDAQGQPQTGLSAGYDHFKEMS</sequence>
<dbReference type="EMBL" id="FTMN01000010">
    <property type="protein sequence ID" value="SIQ86401.1"/>
    <property type="molecule type" value="Genomic_DNA"/>
</dbReference>
<feature type="binding site" evidence="2">
    <location>
        <position position="208"/>
    </location>
    <ligand>
        <name>Mg(2+)</name>
        <dbReference type="ChEBI" id="CHEBI:18420"/>
        <label>3</label>
    </ligand>
</feature>
<dbReference type="EC" id="2.7.4.16" evidence="2"/>
<feature type="binding site" evidence="2">
    <location>
        <begin position="118"/>
        <end position="119"/>
    </location>
    <ligand>
        <name>ATP</name>
        <dbReference type="ChEBI" id="CHEBI:30616"/>
    </ligand>
</feature>
<dbReference type="SUPFAM" id="SSF55326">
    <property type="entry name" value="PurM N-terminal domain-like"/>
    <property type="match status" value="1"/>
</dbReference>
<dbReference type="UniPathway" id="UPA00060">
    <property type="reaction ID" value="UER00142"/>
</dbReference>
<dbReference type="RefSeq" id="WP_076465174.1">
    <property type="nucleotide sequence ID" value="NZ_FTMN01000010.1"/>
</dbReference>
<dbReference type="GO" id="GO:0005524">
    <property type="term" value="F:ATP binding"/>
    <property type="evidence" value="ECO:0007669"/>
    <property type="project" value="UniProtKB-UniRule"/>
</dbReference>
<dbReference type="InterPro" id="IPR010918">
    <property type="entry name" value="PurM-like_C_dom"/>
</dbReference>
<evidence type="ECO:0000313" key="5">
    <source>
        <dbReference type="EMBL" id="SIQ86401.1"/>
    </source>
</evidence>
<accession>A0A1N6W8E4</accession>
<dbReference type="CDD" id="cd02194">
    <property type="entry name" value="ThiL"/>
    <property type="match status" value="1"/>
</dbReference>
<dbReference type="Pfam" id="PF00586">
    <property type="entry name" value="AIRS"/>
    <property type="match status" value="1"/>
</dbReference>
<keyword evidence="2 5" id="KW-0418">Kinase</keyword>
<dbReference type="AlphaFoldDB" id="A0A1N6W8E4"/>
<evidence type="ECO:0000256" key="2">
    <source>
        <dbReference type="HAMAP-Rule" id="MF_02128"/>
    </source>
</evidence>
<dbReference type="PANTHER" id="PTHR30270">
    <property type="entry name" value="THIAMINE-MONOPHOSPHATE KINASE"/>
    <property type="match status" value="1"/>
</dbReference>
<reference evidence="5 6" key="1">
    <citation type="submission" date="2017-01" db="EMBL/GenBank/DDBJ databases">
        <authorList>
            <person name="Mah S.A."/>
            <person name="Swanson W.J."/>
            <person name="Moy G.W."/>
            <person name="Vacquier V.D."/>
        </authorList>
    </citation>
    <scope>NUCLEOTIDE SEQUENCE [LARGE SCALE GENOMIC DNA]</scope>
    <source>
        <strain evidence="5 6">DSM 7027</strain>
    </source>
</reference>
<dbReference type="InterPro" id="IPR036676">
    <property type="entry name" value="PurM-like_C_sf"/>
</dbReference>
<dbReference type="GO" id="GO:0009228">
    <property type="term" value="P:thiamine biosynthetic process"/>
    <property type="evidence" value="ECO:0007669"/>
    <property type="project" value="UniProtKB-KW"/>
</dbReference>
<dbReference type="STRING" id="49186.SAMN05421647_11033"/>
<feature type="binding site" evidence="2">
    <location>
        <position position="27"/>
    </location>
    <ligand>
        <name>Mg(2+)</name>
        <dbReference type="ChEBI" id="CHEBI:18420"/>
        <label>4</label>
    </ligand>
</feature>
<evidence type="ECO:0000313" key="6">
    <source>
        <dbReference type="Proteomes" id="UP000186895"/>
    </source>
</evidence>
<feature type="binding site" evidence="2">
    <location>
        <position position="258"/>
    </location>
    <ligand>
        <name>substrate</name>
    </ligand>
</feature>
<keyword evidence="2" id="KW-0067">ATP-binding</keyword>
<keyword evidence="2" id="KW-0479">Metal-binding</keyword>
<feature type="binding site" evidence="2">
    <location>
        <position position="211"/>
    </location>
    <ligand>
        <name>Mg(2+)</name>
        <dbReference type="ChEBI" id="CHEBI:18420"/>
        <label>5</label>
    </ligand>
</feature>